<organism evidence="2 3">
    <name type="scientific">Puccinia coronata f. sp. avenae</name>
    <dbReference type="NCBI Taxonomy" id="200324"/>
    <lineage>
        <taxon>Eukaryota</taxon>
        <taxon>Fungi</taxon>
        <taxon>Dikarya</taxon>
        <taxon>Basidiomycota</taxon>
        <taxon>Pucciniomycotina</taxon>
        <taxon>Pucciniomycetes</taxon>
        <taxon>Pucciniales</taxon>
        <taxon>Pucciniaceae</taxon>
        <taxon>Puccinia</taxon>
    </lineage>
</organism>
<dbReference type="Proteomes" id="UP000235392">
    <property type="component" value="Unassembled WGS sequence"/>
</dbReference>
<dbReference type="AlphaFoldDB" id="A0A2N5SEB0"/>
<feature type="non-terminal residue" evidence="2">
    <location>
        <position position="143"/>
    </location>
</feature>
<accession>A0A2N5SEB0</accession>
<dbReference type="EMBL" id="PGCI01000917">
    <property type="protein sequence ID" value="PLW11597.1"/>
    <property type="molecule type" value="Genomic_DNA"/>
</dbReference>
<reference evidence="2 3" key="1">
    <citation type="submission" date="2017-11" db="EMBL/GenBank/DDBJ databases">
        <title>De novo assembly and phasing of dikaryotic genomes from two isolates of Puccinia coronata f. sp. avenae, the causal agent of oat crown rust.</title>
        <authorList>
            <person name="Miller M.E."/>
            <person name="Zhang Y."/>
            <person name="Omidvar V."/>
            <person name="Sperschneider J."/>
            <person name="Schwessinger B."/>
            <person name="Raley C."/>
            <person name="Palmer J.M."/>
            <person name="Garnica D."/>
            <person name="Upadhyaya N."/>
            <person name="Rathjen J."/>
            <person name="Taylor J.M."/>
            <person name="Park R.F."/>
            <person name="Dodds P.N."/>
            <person name="Hirsch C.D."/>
            <person name="Kianian S.F."/>
            <person name="Figueroa M."/>
        </authorList>
    </citation>
    <scope>NUCLEOTIDE SEQUENCE [LARGE SCALE GENOMIC DNA]</scope>
    <source>
        <strain evidence="2">12SD80</strain>
    </source>
</reference>
<keyword evidence="1" id="KW-1133">Transmembrane helix</keyword>
<proteinExistence type="predicted"/>
<sequence>MRSIRAPSILSARTSPVPFTISQHRRLLRAAPFTQTTRLLRVPARDGPVEANSLLAAGRFARARSFVNRHRSLRIIVIGLGSVGVITASCVVCLLGLLAYDATTYSERNIKRIADYLVGDHDDPEFEKLCDKPKLVIIGGGWG</sequence>
<protein>
    <submittedName>
        <fullName evidence="2">Uncharacterized protein</fullName>
    </submittedName>
</protein>
<evidence type="ECO:0000256" key="1">
    <source>
        <dbReference type="SAM" id="Phobius"/>
    </source>
</evidence>
<comment type="caution">
    <text evidence="2">The sequence shown here is derived from an EMBL/GenBank/DDBJ whole genome shotgun (WGS) entry which is preliminary data.</text>
</comment>
<name>A0A2N5SEB0_9BASI</name>
<gene>
    <name evidence="2" type="ORF">PCASD_24088</name>
</gene>
<feature type="transmembrane region" description="Helical" evidence="1">
    <location>
        <begin position="75"/>
        <end position="100"/>
    </location>
</feature>
<keyword evidence="1" id="KW-0472">Membrane</keyword>
<keyword evidence="1" id="KW-0812">Transmembrane</keyword>
<evidence type="ECO:0000313" key="3">
    <source>
        <dbReference type="Proteomes" id="UP000235392"/>
    </source>
</evidence>
<evidence type="ECO:0000313" key="2">
    <source>
        <dbReference type="EMBL" id="PLW11597.1"/>
    </source>
</evidence>